<evidence type="ECO:0000313" key="7">
    <source>
        <dbReference type="EMBL" id="MBB3935735.1"/>
    </source>
</evidence>
<dbReference type="InterPro" id="IPR029058">
    <property type="entry name" value="AB_hydrolase_fold"/>
</dbReference>
<dbReference type="NCBIfam" id="NF011457">
    <property type="entry name" value="PRK14875.1"/>
    <property type="match status" value="1"/>
</dbReference>
<evidence type="ECO:0000256" key="1">
    <source>
        <dbReference type="ARBA" id="ARBA00001938"/>
    </source>
</evidence>
<evidence type="ECO:0000313" key="8">
    <source>
        <dbReference type="Proteomes" id="UP000531216"/>
    </source>
</evidence>
<keyword evidence="3" id="KW-0450">Lipoyl</keyword>
<dbReference type="SUPFAM" id="SSF47005">
    <property type="entry name" value="Peripheral subunit-binding domain of 2-oxo acid dehydrogenase complex"/>
    <property type="match status" value="1"/>
</dbReference>
<comment type="cofactor">
    <cofactor evidence="1">
        <name>(R)-lipoate</name>
        <dbReference type="ChEBI" id="CHEBI:83088"/>
    </cofactor>
</comment>
<keyword evidence="7" id="KW-0670">Pyruvate</keyword>
<dbReference type="Proteomes" id="UP000531216">
    <property type="component" value="Unassembled WGS sequence"/>
</dbReference>
<dbReference type="PROSITE" id="PS51826">
    <property type="entry name" value="PSBD"/>
    <property type="match status" value="1"/>
</dbReference>
<keyword evidence="7" id="KW-0808">Transferase</keyword>
<name>A0A7W6BSX2_9HYPH</name>
<dbReference type="GO" id="GO:0045254">
    <property type="term" value="C:pyruvate dehydrogenase complex"/>
    <property type="evidence" value="ECO:0007669"/>
    <property type="project" value="InterPro"/>
</dbReference>
<dbReference type="SUPFAM" id="SSF51230">
    <property type="entry name" value="Single hybrid motif"/>
    <property type="match status" value="1"/>
</dbReference>
<dbReference type="GO" id="GO:0006086">
    <property type="term" value="P:pyruvate decarboxylation to acetyl-CoA"/>
    <property type="evidence" value="ECO:0007669"/>
    <property type="project" value="InterPro"/>
</dbReference>
<dbReference type="EC" id="2.3.1.12" evidence="7"/>
<feature type="compositionally biased region" description="Basic and acidic residues" evidence="4">
    <location>
        <begin position="122"/>
        <end position="136"/>
    </location>
</feature>
<dbReference type="InterPro" id="IPR000073">
    <property type="entry name" value="AB_hydrolase_1"/>
</dbReference>
<comment type="caution">
    <text evidence="7">The sequence shown here is derived from an EMBL/GenBank/DDBJ whole genome shotgun (WGS) entry which is preliminary data.</text>
</comment>
<gene>
    <name evidence="7" type="ORF">GGR05_001879</name>
</gene>
<feature type="compositionally biased region" description="Low complexity" evidence="4">
    <location>
        <begin position="206"/>
        <end position="220"/>
    </location>
</feature>
<evidence type="ECO:0000256" key="4">
    <source>
        <dbReference type="SAM" id="MobiDB-lite"/>
    </source>
</evidence>
<dbReference type="SUPFAM" id="SSF53474">
    <property type="entry name" value="alpha/beta-Hydrolases"/>
    <property type="match status" value="1"/>
</dbReference>
<dbReference type="RefSeq" id="WP_090960885.1">
    <property type="nucleotide sequence ID" value="NZ_FOOA01000003.1"/>
</dbReference>
<dbReference type="AlphaFoldDB" id="A0A7W6BSX2"/>
<evidence type="ECO:0000256" key="2">
    <source>
        <dbReference type="ARBA" id="ARBA00007317"/>
    </source>
</evidence>
<dbReference type="EMBL" id="JACIDO010000003">
    <property type="protein sequence ID" value="MBB3935735.1"/>
    <property type="molecule type" value="Genomic_DNA"/>
</dbReference>
<proteinExistence type="inferred from homology"/>
<dbReference type="InterPro" id="IPR003016">
    <property type="entry name" value="2-oxoA_DH_lipoyl-BS"/>
</dbReference>
<dbReference type="InterPro" id="IPR000089">
    <property type="entry name" value="Biotin_lipoyl"/>
</dbReference>
<dbReference type="InterPro" id="IPR036625">
    <property type="entry name" value="E3-bd_dom_sf"/>
</dbReference>
<dbReference type="InterPro" id="IPR011053">
    <property type="entry name" value="Single_hybrid_motif"/>
</dbReference>
<keyword evidence="7" id="KW-0012">Acyltransferase</keyword>
<feature type="region of interest" description="Disordered" evidence="4">
    <location>
        <begin position="178"/>
        <end position="220"/>
    </location>
</feature>
<feature type="domain" description="Lipoyl-binding" evidence="5">
    <location>
        <begin position="2"/>
        <end position="77"/>
    </location>
</feature>
<feature type="domain" description="Peripheral subunit-binding (PSBD)" evidence="6">
    <location>
        <begin position="138"/>
        <end position="175"/>
    </location>
</feature>
<dbReference type="GO" id="GO:0004742">
    <property type="term" value="F:dihydrolipoyllysine-residue acetyltransferase activity"/>
    <property type="evidence" value="ECO:0007669"/>
    <property type="project" value="UniProtKB-EC"/>
</dbReference>
<evidence type="ECO:0000256" key="3">
    <source>
        <dbReference type="ARBA" id="ARBA00022823"/>
    </source>
</evidence>
<dbReference type="Pfam" id="PF02817">
    <property type="entry name" value="E3_binding"/>
    <property type="match status" value="1"/>
</dbReference>
<accession>A0A7W6BSX2</accession>
<dbReference type="PANTHER" id="PTHR23151:SF90">
    <property type="entry name" value="DIHYDROLIPOYLLYSINE-RESIDUE ACETYLTRANSFERASE COMPONENT OF PYRUVATE DEHYDROGENASE COMPLEX, MITOCHONDRIAL-RELATED"/>
    <property type="match status" value="1"/>
</dbReference>
<organism evidence="7 8">
    <name type="scientific">Aureimonas phyllosphaerae</name>
    <dbReference type="NCBI Taxonomy" id="1166078"/>
    <lineage>
        <taxon>Bacteria</taxon>
        <taxon>Pseudomonadati</taxon>
        <taxon>Pseudomonadota</taxon>
        <taxon>Alphaproteobacteria</taxon>
        <taxon>Hyphomicrobiales</taxon>
        <taxon>Aurantimonadaceae</taxon>
        <taxon>Aureimonas</taxon>
    </lineage>
</organism>
<keyword evidence="8" id="KW-1185">Reference proteome</keyword>
<dbReference type="Gene3D" id="4.10.320.10">
    <property type="entry name" value="E3-binding domain"/>
    <property type="match status" value="1"/>
</dbReference>
<dbReference type="Gene3D" id="2.40.50.100">
    <property type="match status" value="1"/>
</dbReference>
<dbReference type="OrthoDB" id="9804723at2"/>
<feature type="compositionally biased region" description="Low complexity" evidence="4">
    <location>
        <begin position="108"/>
        <end position="121"/>
    </location>
</feature>
<sequence>MPTEVILPKVDMDMATGQISRWFYKEGDAIKKGEPLFEIETDKAAMEVDAPASGTLRNVTGAEGVDIAVGAPVAWIYAEGEAYDAAAAGGSVETKVEPDPDVETDSKPAPAEAVPAVAQAARPEDAKQGAEGERRGVRATPLARRIARERGIDLASVTGSGPLGRIGRDDVEAAAAARSEVKAPQPAVAASKPDSVGTAQPAFSCTPKTAPAARAPAPANDTATPLAVTRLREGEGVPIVLIHGFGSETASWRPLLGEMTGGNPVLGIDLPGHGASLDQEADGFDGLVSGVEETLIALGVTGCHLVGHSLGGAVATSVASGTATDVRSLMLLSPAGFGPDIDTGFTEGFARATAEAPVRTWLRHLVADAGAISDGFVRATARGRADGRQADAQTRLGTHLFSNGAQHVSVRDLLPHLAMPVKIVAGTEDRVVPVRHFAGLPGRIALHVFPRTGHMPQIEQKGDVARLLHELTR</sequence>
<dbReference type="InterPro" id="IPR004167">
    <property type="entry name" value="PSBD"/>
</dbReference>
<comment type="similarity">
    <text evidence="2">Belongs to the 2-oxoacid dehydrogenase family.</text>
</comment>
<dbReference type="Pfam" id="PF00364">
    <property type="entry name" value="Biotin_lipoyl"/>
    <property type="match status" value="1"/>
</dbReference>
<evidence type="ECO:0000259" key="6">
    <source>
        <dbReference type="PROSITE" id="PS51826"/>
    </source>
</evidence>
<dbReference type="PROSITE" id="PS00189">
    <property type="entry name" value="LIPOYL"/>
    <property type="match status" value="1"/>
</dbReference>
<dbReference type="Gene3D" id="3.40.50.1820">
    <property type="entry name" value="alpha/beta hydrolase"/>
    <property type="match status" value="1"/>
</dbReference>
<dbReference type="InterPro" id="IPR045257">
    <property type="entry name" value="E2/Pdx1"/>
</dbReference>
<dbReference type="PROSITE" id="PS50968">
    <property type="entry name" value="BIOTINYL_LIPOYL"/>
    <property type="match status" value="1"/>
</dbReference>
<dbReference type="CDD" id="cd06849">
    <property type="entry name" value="lipoyl_domain"/>
    <property type="match status" value="1"/>
</dbReference>
<protein>
    <submittedName>
        <fullName evidence="7">Pyruvate dehydrogenase E2 component (Dihydrolipoamide acetyltransferase)</fullName>
        <ecNumber evidence="7">2.3.1.12</ecNumber>
    </submittedName>
</protein>
<dbReference type="Pfam" id="PF12697">
    <property type="entry name" value="Abhydrolase_6"/>
    <property type="match status" value="1"/>
</dbReference>
<feature type="region of interest" description="Disordered" evidence="4">
    <location>
        <begin position="90"/>
        <end position="137"/>
    </location>
</feature>
<dbReference type="PANTHER" id="PTHR23151">
    <property type="entry name" value="DIHYDROLIPOAMIDE ACETYL/SUCCINYL-TRANSFERASE-RELATED"/>
    <property type="match status" value="1"/>
</dbReference>
<reference evidence="7 8" key="1">
    <citation type="submission" date="2020-08" db="EMBL/GenBank/DDBJ databases">
        <title>Genomic Encyclopedia of Type Strains, Phase IV (KMG-IV): sequencing the most valuable type-strain genomes for metagenomic binning, comparative biology and taxonomic classification.</title>
        <authorList>
            <person name="Goeker M."/>
        </authorList>
    </citation>
    <scope>NUCLEOTIDE SEQUENCE [LARGE SCALE GENOMIC DNA]</scope>
    <source>
        <strain evidence="7 8">DSM 25024</strain>
    </source>
</reference>
<evidence type="ECO:0000259" key="5">
    <source>
        <dbReference type="PROSITE" id="PS50968"/>
    </source>
</evidence>
<dbReference type="PRINTS" id="PR00111">
    <property type="entry name" value="ABHYDROLASE"/>
</dbReference>